<proteinExistence type="predicted"/>
<name>A0A5J9WFL5_9POAL</name>
<evidence type="ECO:0000313" key="2">
    <source>
        <dbReference type="Proteomes" id="UP000324897"/>
    </source>
</evidence>
<reference evidence="1 2" key="1">
    <citation type="journal article" date="2019" name="Sci. Rep.">
        <title>A high-quality genome of Eragrostis curvula grass provides insights into Poaceae evolution and supports new strategies to enhance forage quality.</title>
        <authorList>
            <person name="Carballo J."/>
            <person name="Santos B.A.C.M."/>
            <person name="Zappacosta D."/>
            <person name="Garbus I."/>
            <person name="Selva J.P."/>
            <person name="Gallo C.A."/>
            <person name="Diaz A."/>
            <person name="Albertini E."/>
            <person name="Caccamo M."/>
            <person name="Echenique V."/>
        </authorList>
    </citation>
    <scope>NUCLEOTIDE SEQUENCE [LARGE SCALE GENOMIC DNA]</scope>
    <source>
        <strain evidence="2">cv. Victoria</strain>
        <tissue evidence="1">Leaf</tissue>
    </source>
</reference>
<keyword evidence="2" id="KW-1185">Reference proteome</keyword>
<dbReference type="EMBL" id="RWGY01000004">
    <property type="protein sequence ID" value="TVU46745.1"/>
    <property type="molecule type" value="Genomic_DNA"/>
</dbReference>
<organism evidence="1 2">
    <name type="scientific">Eragrostis curvula</name>
    <name type="common">weeping love grass</name>
    <dbReference type="NCBI Taxonomy" id="38414"/>
    <lineage>
        <taxon>Eukaryota</taxon>
        <taxon>Viridiplantae</taxon>
        <taxon>Streptophyta</taxon>
        <taxon>Embryophyta</taxon>
        <taxon>Tracheophyta</taxon>
        <taxon>Spermatophyta</taxon>
        <taxon>Magnoliopsida</taxon>
        <taxon>Liliopsida</taxon>
        <taxon>Poales</taxon>
        <taxon>Poaceae</taxon>
        <taxon>PACMAD clade</taxon>
        <taxon>Chloridoideae</taxon>
        <taxon>Eragrostideae</taxon>
        <taxon>Eragrostidinae</taxon>
        <taxon>Eragrostis</taxon>
    </lineage>
</organism>
<evidence type="ECO:0000313" key="1">
    <source>
        <dbReference type="EMBL" id="TVU46745.1"/>
    </source>
</evidence>
<protein>
    <submittedName>
        <fullName evidence="1">Uncharacterized protein</fullName>
    </submittedName>
</protein>
<gene>
    <name evidence="1" type="ORF">EJB05_06302</name>
</gene>
<accession>A0A5J9WFL5</accession>
<dbReference type="AlphaFoldDB" id="A0A5J9WFL5"/>
<comment type="caution">
    <text evidence="1">The sequence shown here is derived from an EMBL/GenBank/DDBJ whole genome shotgun (WGS) entry which is preliminary data.</text>
</comment>
<dbReference type="Gramene" id="TVU46745">
    <property type="protein sequence ID" value="TVU46745"/>
    <property type="gene ID" value="EJB05_06302"/>
</dbReference>
<feature type="non-terminal residue" evidence="1">
    <location>
        <position position="1"/>
    </location>
</feature>
<dbReference type="Proteomes" id="UP000324897">
    <property type="component" value="Chromosome 5"/>
</dbReference>
<sequence>MWLCGRGDCLLLRNSNQKIGFWMLKTTNISEVSTSFSEMSVYTTRSTKASSSSVMSSSDSKSRGARRQTLWGCSAHKGLNFRGV</sequence>